<dbReference type="Pfam" id="PF17775">
    <property type="entry name" value="YchJ_M-like"/>
    <property type="match status" value="1"/>
</dbReference>
<evidence type="ECO:0000313" key="3">
    <source>
        <dbReference type="Proteomes" id="UP000245728"/>
    </source>
</evidence>
<dbReference type="InterPro" id="IPR048469">
    <property type="entry name" value="YchJ-like_M"/>
</dbReference>
<keyword evidence="3" id="KW-1185">Reference proteome</keyword>
<feature type="domain" description="YchJ-like middle NTF2-like" evidence="1">
    <location>
        <begin position="1"/>
        <end position="94"/>
    </location>
</feature>
<proteinExistence type="predicted"/>
<dbReference type="Pfam" id="PF02810">
    <property type="entry name" value="SEC-C"/>
    <property type="match status" value="1"/>
</dbReference>
<dbReference type="Gene3D" id="3.10.450.50">
    <property type="match status" value="1"/>
</dbReference>
<name>A0A2S2E328_9ALTE</name>
<dbReference type="InterPro" id="IPR032710">
    <property type="entry name" value="NTF2-like_dom_sf"/>
</dbReference>
<protein>
    <submittedName>
        <fullName evidence="2">UPF0225 protein</fullName>
    </submittedName>
</protein>
<dbReference type="KEGG" id="salh:HMF8227_01581"/>
<dbReference type="EMBL" id="CP029347">
    <property type="protein sequence ID" value="AWL12055.1"/>
    <property type="molecule type" value="Genomic_DNA"/>
</dbReference>
<gene>
    <name evidence="2" type="ORF">HMF8227_01581</name>
</gene>
<dbReference type="InterPro" id="IPR004027">
    <property type="entry name" value="SEC_C_motif"/>
</dbReference>
<organism evidence="2 3">
    <name type="scientific">Saliniradius amylolyticus</name>
    <dbReference type="NCBI Taxonomy" id="2183582"/>
    <lineage>
        <taxon>Bacteria</taxon>
        <taxon>Pseudomonadati</taxon>
        <taxon>Pseudomonadota</taxon>
        <taxon>Gammaproteobacteria</taxon>
        <taxon>Alteromonadales</taxon>
        <taxon>Alteromonadaceae</taxon>
        <taxon>Saliniradius</taxon>
    </lineage>
</organism>
<sequence>MRSRYSAYASQNYDYILKTYSADQRAGLSAEALEEAAASSQWLALRIEATTSASQNHPEQVQFCAYYREQGQLCQLRETSNFVVEHGEWRYRDGVIAPDSGPVKWPRNQSCFCGSGLKYKRCHAR</sequence>
<reference evidence="2 3" key="1">
    <citation type="submission" date="2018-05" db="EMBL/GenBank/DDBJ databases">
        <title>Salinimonas sp. HMF8227 Genome sequencing and assembly.</title>
        <authorList>
            <person name="Kang H."/>
            <person name="Kang J."/>
            <person name="Cha I."/>
            <person name="Kim H."/>
            <person name="Joh K."/>
        </authorList>
    </citation>
    <scope>NUCLEOTIDE SEQUENCE [LARGE SCALE GENOMIC DNA]</scope>
    <source>
        <strain evidence="2 3">HMF8227</strain>
    </source>
</reference>
<evidence type="ECO:0000259" key="1">
    <source>
        <dbReference type="Pfam" id="PF17775"/>
    </source>
</evidence>
<dbReference type="SUPFAM" id="SSF103642">
    <property type="entry name" value="Sec-C motif"/>
    <property type="match status" value="1"/>
</dbReference>
<dbReference type="Proteomes" id="UP000245728">
    <property type="component" value="Chromosome"/>
</dbReference>
<dbReference type="PANTHER" id="PTHR33747:SF1">
    <property type="entry name" value="ADENYLATE CYCLASE-ASSOCIATED CAP C-TERMINAL DOMAIN-CONTAINING PROTEIN"/>
    <property type="match status" value="1"/>
</dbReference>
<dbReference type="SUPFAM" id="SSF54427">
    <property type="entry name" value="NTF2-like"/>
    <property type="match status" value="1"/>
</dbReference>
<evidence type="ECO:0000313" key="2">
    <source>
        <dbReference type="EMBL" id="AWL12055.1"/>
    </source>
</evidence>
<accession>A0A2S2E328</accession>
<dbReference type="AlphaFoldDB" id="A0A2S2E328"/>
<dbReference type="PANTHER" id="PTHR33747">
    <property type="entry name" value="UPF0225 PROTEIN SCO1677"/>
    <property type="match status" value="1"/>
</dbReference>